<dbReference type="PANTHER" id="PTHR30373">
    <property type="entry name" value="UPF0603 PROTEIN YGCG"/>
    <property type="match status" value="1"/>
</dbReference>
<proteinExistence type="predicted"/>
<dbReference type="Pfam" id="PF04536">
    <property type="entry name" value="TPM_phosphatase"/>
    <property type="match status" value="1"/>
</dbReference>
<dbReference type="RefSeq" id="WP_084405481.1">
    <property type="nucleotide sequence ID" value="NZ_JBHSHK010000005.1"/>
</dbReference>
<feature type="chain" id="PRO_5012114946" description="TPM domain-containing protein" evidence="2">
    <location>
        <begin position="23"/>
        <end position="345"/>
    </location>
</feature>
<name>A0A1L8TS02_9ENTE</name>
<feature type="domain" description="TPM" evidence="3">
    <location>
        <begin position="27"/>
        <end position="152"/>
    </location>
</feature>
<dbReference type="Gene3D" id="3.10.310.50">
    <property type="match status" value="1"/>
</dbReference>
<feature type="signal peptide" evidence="2">
    <location>
        <begin position="1"/>
        <end position="22"/>
    </location>
</feature>
<dbReference type="EMBL" id="JXKQ01000001">
    <property type="protein sequence ID" value="OJG46922.1"/>
    <property type="molecule type" value="Genomic_DNA"/>
</dbReference>
<gene>
    <name evidence="4" type="ORF">RV04_GL000169</name>
</gene>
<accession>A0A1L8TS02</accession>
<keyword evidence="2" id="KW-0732">Signal</keyword>
<dbReference type="PANTHER" id="PTHR30373:SF2">
    <property type="entry name" value="UPF0603 PROTEIN YGCG"/>
    <property type="match status" value="1"/>
</dbReference>
<dbReference type="InterPro" id="IPR007621">
    <property type="entry name" value="TPM_dom"/>
</dbReference>
<sequence length="345" mass="38761">MKRFLFLCTLLFLIFIGKDVQADTIFVDDQAHVLSQTTKDKISSYNQNYQQLDLHPQLVVITLPNLPSDDTLENYANETFNRLGIGDKKYDSGILYVIAVNDRKQRIEVGYGLEAIIPDGLAYQLMDDQTKEFFQAKNYDAGVAHTVSNIDQVLTGQLKIDDFSENHLSLEQIRVFVRGHLVEFLIFFSILARFFWLPLRKISIYLKARKDYAKEIRKLLAENGQSVFLRYSWTLIGSQKPTVLAAKTEIKQRYQYLFRSQKPCFFDFAFAFGDLSLSDLLSYDESSIRSYSVYTHYSQLWEYRSSNNDHSGGGFGGSGGSSGSGGGGDSFGGGSSGGGGANSGW</sequence>
<evidence type="ECO:0000256" key="2">
    <source>
        <dbReference type="SAM" id="SignalP"/>
    </source>
</evidence>
<dbReference type="OrthoDB" id="9810918at2"/>
<evidence type="ECO:0000313" key="4">
    <source>
        <dbReference type="EMBL" id="OJG46922.1"/>
    </source>
</evidence>
<comment type="caution">
    <text evidence="4">The sequence shown here is derived from an EMBL/GenBank/DDBJ whole genome shotgun (WGS) entry which is preliminary data.</text>
</comment>
<evidence type="ECO:0000313" key="5">
    <source>
        <dbReference type="Proteomes" id="UP000182077"/>
    </source>
</evidence>
<evidence type="ECO:0000259" key="3">
    <source>
        <dbReference type="Pfam" id="PF04536"/>
    </source>
</evidence>
<keyword evidence="5" id="KW-1185">Reference proteome</keyword>
<dbReference type="Proteomes" id="UP000182077">
    <property type="component" value="Unassembled WGS sequence"/>
</dbReference>
<reference evidence="4 5" key="1">
    <citation type="submission" date="2014-12" db="EMBL/GenBank/DDBJ databases">
        <title>Draft genome sequences of 29 type strains of Enterococci.</title>
        <authorList>
            <person name="Zhong Z."/>
            <person name="Sun Z."/>
            <person name="Liu W."/>
            <person name="Zhang W."/>
            <person name="Zhang H."/>
        </authorList>
    </citation>
    <scope>NUCLEOTIDE SEQUENCE [LARGE SCALE GENOMIC DNA]</scope>
    <source>
        <strain evidence="4 5">DSM 17122</strain>
    </source>
</reference>
<feature type="region of interest" description="Disordered" evidence="1">
    <location>
        <begin position="312"/>
        <end position="345"/>
    </location>
</feature>
<dbReference type="AlphaFoldDB" id="A0A1L8TS02"/>
<dbReference type="STRING" id="249189.RV04_GL000169"/>
<evidence type="ECO:0000256" key="1">
    <source>
        <dbReference type="SAM" id="MobiDB-lite"/>
    </source>
</evidence>
<organism evidence="4 5">
    <name type="scientific">Enterococcus hermanniensis</name>
    <dbReference type="NCBI Taxonomy" id="249189"/>
    <lineage>
        <taxon>Bacteria</taxon>
        <taxon>Bacillati</taxon>
        <taxon>Bacillota</taxon>
        <taxon>Bacilli</taxon>
        <taxon>Lactobacillales</taxon>
        <taxon>Enterococcaceae</taxon>
        <taxon>Enterococcus</taxon>
    </lineage>
</organism>
<protein>
    <recommendedName>
        <fullName evidence="3">TPM domain-containing protein</fullName>
    </recommendedName>
</protein>